<sequence length="376" mass="39638">MRVVELACFEVRSRVFSDDSYVMSGGRVVDQLISTVVRARADDGTVGFGETCTLGGNYLDGFPGSVKASVAELAPAVLACDAFEPGVLVSAMDRELRGHLAGKSAIDIALWDLRGKLLQQPVARLLGGVKQSTFGTFTAIGMGAPAEMAAKVRDNADVGFRQWQLKLGDDPLEDAARVHATLAALPDDSTFLTSDANRGWSVAQALRFLSAVQGVDTYLEQPCETLAELALVRARTALPMIVDESVRDTSDLVAAIGLGCAQGLNLKPSRVGGLTKAARLRDLAEASGVMLLVDEPMGGDLATAALAQLSATIDPDRFLSTSYFSHEGMPLSYGASDSVLPGMAFEDGAITWKDVPGLGVEIDESLLGDPIAVFTR</sequence>
<evidence type="ECO:0000256" key="3">
    <source>
        <dbReference type="ARBA" id="ARBA00023235"/>
    </source>
</evidence>
<dbReference type="InterPro" id="IPR029017">
    <property type="entry name" value="Enolase-like_N"/>
</dbReference>
<comment type="similarity">
    <text evidence="1">Belongs to the mandelate racemase/muconate lactonizing enzyme family.</text>
</comment>
<keyword evidence="6" id="KW-1185">Reference proteome</keyword>
<evidence type="ECO:0000256" key="2">
    <source>
        <dbReference type="ARBA" id="ARBA00022723"/>
    </source>
</evidence>
<dbReference type="GO" id="GO:0016854">
    <property type="term" value="F:racemase and epimerase activity"/>
    <property type="evidence" value="ECO:0007669"/>
    <property type="project" value="UniProtKB-ARBA"/>
</dbReference>
<dbReference type="Gene3D" id="3.20.20.120">
    <property type="entry name" value="Enolase-like C-terminal domain"/>
    <property type="match status" value="1"/>
</dbReference>
<keyword evidence="2" id="KW-0479">Metal-binding</keyword>
<name>A0A5P8KFR3_9ACTN</name>
<dbReference type="InterPro" id="IPR013342">
    <property type="entry name" value="Mandelate_racemase_C"/>
</dbReference>
<dbReference type="RefSeq" id="WP_152172960.1">
    <property type="nucleotide sequence ID" value="NZ_CP045096.1"/>
</dbReference>
<dbReference type="SUPFAM" id="SSF54826">
    <property type="entry name" value="Enolase N-terminal domain-like"/>
    <property type="match status" value="1"/>
</dbReference>
<evidence type="ECO:0000256" key="1">
    <source>
        <dbReference type="ARBA" id="ARBA00008031"/>
    </source>
</evidence>
<dbReference type="EMBL" id="CP045096">
    <property type="protein sequence ID" value="QFR01633.1"/>
    <property type="molecule type" value="Genomic_DNA"/>
</dbReference>
<dbReference type="SFLD" id="SFLDS00001">
    <property type="entry name" value="Enolase"/>
    <property type="match status" value="1"/>
</dbReference>
<dbReference type="AlphaFoldDB" id="A0A5P8KFR3"/>
<dbReference type="InterPro" id="IPR036849">
    <property type="entry name" value="Enolase-like_C_sf"/>
</dbReference>
<evidence type="ECO:0000313" key="6">
    <source>
        <dbReference type="Proteomes" id="UP000327294"/>
    </source>
</evidence>
<organism evidence="5 6">
    <name type="scientific">Streptomyces phaeolivaceus</name>
    <dbReference type="NCBI Taxonomy" id="2653200"/>
    <lineage>
        <taxon>Bacteria</taxon>
        <taxon>Bacillati</taxon>
        <taxon>Actinomycetota</taxon>
        <taxon>Actinomycetes</taxon>
        <taxon>Kitasatosporales</taxon>
        <taxon>Streptomycetaceae</taxon>
        <taxon>Streptomyces</taxon>
    </lineage>
</organism>
<dbReference type="SMART" id="SM00922">
    <property type="entry name" value="MR_MLE"/>
    <property type="match status" value="1"/>
</dbReference>
<feature type="domain" description="Mandelate racemase/muconate lactonizing enzyme C-terminal" evidence="4">
    <location>
        <begin position="145"/>
        <end position="239"/>
    </location>
</feature>
<dbReference type="SFLD" id="SFLDG00180">
    <property type="entry name" value="muconate_cycloisomerase"/>
    <property type="match status" value="1"/>
</dbReference>
<dbReference type="InterPro" id="IPR013341">
    <property type="entry name" value="Mandelate_racemase_N_dom"/>
</dbReference>
<evidence type="ECO:0000313" key="5">
    <source>
        <dbReference type="EMBL" id="QFR01633.1"/>
    </source>
</evidence>
<dbReference type="PANTHER" id="PTHR48073:SF2">
    <property type="entry name" value="O-SUCCINYLBENZOATE SYNTHASE"/>
    <property type="match status" value="1"/>
</dbReference>
<dbReference type="Pfam" id="PF13378">
    <property type="entry name" value="MR_MLE_C"/>
    <property type="match status" value="1"/>
</dbReference>
<dbReference type="InterPro" id="IPR029065">
    <property type="entry name" value="Enolase_C-like"/>
</dbReference>
<protein>
    <recommendedName>
        <fullName evidence="4">Mandelate racemase/muconate lactonizing enzyme C-terminal domain-containing protein</fullName>
    </recommendedName>
</protein>
<dbReference type="Gene3D" id="3.30.390.10">
    <property type="entry name" value="Enolase-like, N-terminal domain"/>
    <property type="match status" value="1"/>
</dbReference>
<gene>
    <name evidence="5" type="ORF">F9278_41770</name>
</gene>
<dbReference type="SUPFAM" id="SSF51604">
    <property type="entry name" value="Enolase C-terminal domain-like"/>
    <property type="match status" value="1"/>
</dbReference>
<accession>A0A5P8KFR3</accession>
<proteinExistence type="inferred from homology"/>
<dbReference type="PANTHER" id="PTHR48073">
    <property type="entry name" value="O-SUCCINYLBENZOATE SYNTHASE-RELATED"/>
    <property type="match status" value="1"/>
</dbReference>
<dbReference type="Pfam" id="PF02746">
    <property type="entry name" value="MR_MLE_N"/>
    <property type="match status" value="1"/>
</dbReference>
<evidence type="ECO:0000259" key="4">
    <source>
        <dbReference type="SMART" id="SM00922"/>
    </source>
</evidence>
<dbReference type="KEGG" id="sphv:F9278_41770"/>
<reference evidence="5 6" key="1">
    <citation type="submission" date="2019-10" db="EMBL/GenBank/DDBJ databases">
        <title>Streptomyces sp. strain GY16 isolated from leaves of Broussonetia papyrifera.</title>
        <authorList>
            <person name="Mo P."/>
        </authorList>
    </citation>
    <scope>NUCLEOTIDE SEQUENCE [LARGE SCALE GENOMIC DNA]</scope>
    <source>
        <strain evidence="5 6">GY16</strain>
    </source>
</reference>
<dbReference type="GO" id="GO:0046872">
    <property type="term" value="F:metal ion binding"/>
    <property type="evidence" value="ECO:0007669"/>
    <property type="project" value="UniProtKB-KW"/>
</dbReference>
<dbReference type="Proteomes" id="UP000327294">
    <property type="component" value="Chromosome"/>
</dbReference>
<keyword evidence="3" id="KW-0413">Isomerase</keyword>